<evidence type="ECO:0000313" key="3">
    <source>
        <dbReference type="EMBL" id="GBG14410.1"/>
    </source>
</evidence>
<keyword evidence="2" id="KW-0812">Transmembrane</keyword>
<dbReference type="CDD" id="cd16430">
    <property type="entry name" value="TraB"/>
    <property type="match status" value="1"/>
</dbReference>
<name>A0A2R5F840_9PROT</name>
<dbReference type="AlphaFoldDB" id="A0A2R5F840"/>
<dbReference type="RefSeq" id="WP_109015600.1">
    <property type="nucleotide sequence ID" value="NZ_BDOQ01000007.1"/>
</dbReference>
<keyword evidence="4" id="KW-1185">Reference proteome</keyword>
<feature type="compositionally biased region" description="Low complexity" evidence="1">
    <location>
        <begin position="132"/>
        <end position="143"/>
    </location>
</feature>
<dbReference type="InterPro" id="IPR005498">
    <property type="entry name" value="T4SS_VirB10/TraB/TrbI"/>
</dbReference>
<keyword evidence="2" id="KW-0472">Membrane</keyword>
<accession>A0A2R5F840</accession>
<comment type="caution">
    <text evidence="3">The sequence shown here is derived from an EMBL/GenBank/DDBJ whole genome shotgun (WGS) entry which is preliminary data.</text>
</comment>
<feature type="compositionally biased region" description="Low complexity" evidence="1">
    <location>
        <begin position="159"/>
        <end position="173"/>
    </location>
</feature>
<evidence type="ECO:0000256" key="1">
    <source>
        <dbReference type="SAM" id="MobiDB-lite"/>
    </source>
</evidence>
<feature type="transmembrane region" description="Helical" evidence="2">
    <location>
        <begin position="41"/>
        <end position="59"/>
    </location>
</feature>
<protein>
    <submittedName>
        <fullName evidence="3">Conjugal transfer pilus assembly protein TraB</fullName>
    </submittedName>
</protein>
<keyword evidence="2" id="KW-1133">Transmembrane helix</keyword>
<proteinExistence type="predicted"/>
<feature type="region of interest" description="Disordered" evidence="1">
    <location>
        <begin position="128"/>
        <end position="186"/>
    </location>
</feature>
<dbReference type="Pfam" id="PF03743">
    <property type="entry name" value="TrbI"/>
    <property type="match status" value="1"/>
</dbReference>
<reference evidence="3 4" key="1">
    <citation type="journal article" date="2018" name="Environ. Microbiol.">
        <title>Isolation and genomic characterization of Novimethylophilus kurashikiensis gen. nov. sp. nov., a new lanthanide-dependent methylotrophic species of Methylophilaceae.</title>
        <authorList>
            <person name="Lv H."/>
            <person name="Sahin N."/>
            <person name="Tani A."/>
        </authorList>
    </citation>
    <scope>NUCLEOTIDE SEQUENCE [LARGE SCALE GENOMIC DNA]</scope>
    <source>
        <strain evidence="3 4">La2-4</strain>
    </source>
</reference>
<feature type="compositionally biased region" description="Pro residues" evidence="1">
    <location>
        <begin position="149"/>
        <end position="158"/>
    </location>
</feature>
<evidence type="ECO:0000256" key="2">
    <source>
        <dbReference type="SAM" id="Phobius"/>
    </source>
</evidence>
<gene>
    <name evidence="3" type="primary">traB</name>
    <name evidence="3" type="ORF">NMK_2009</name>
</gene>
<dbReference type="EMBL" id="BDOQ01000007">
    <property type="protein sequence ID" value="GBG14410.1"/>
    <property type="molecule type" value="Genomic_DNA"/>
</dbReference>
<organism evidence="3 4">
    <name type="scientific">Novimethylophilus kurashikiensis</name>
    <dbReference type="NCBI Taxonomy" id="1825523"/>
    <lineage>
        <taxon>Bacteria</taxon>
        <taxon>Pseudomonadati</taxon>
        <taxon>Pseudomonadota</taxon>
        <taxon>Betaproteobacteria</taxon>
        <taxon>Nitrosomonadales</taxon>
        <taxon>Methylophilaceae</taxon>
        <taxon>Novimethylophilus</taxon>
    </lineage>
</organism>
<evidence type="ECO:0000313" key="4">
    <source>
        <dbReference type="Proteomes" id="UP000245081"/>
    </source>
</evidence>
<dbReference type="OrthoDB" id="15544at2"/>
<sequence>MADQNYSSADKQISISGGKAPKAINAKAMLDGMTKDVRKRWMIVLGVGAISISVLGGWMSSSNQPVKPKKLADDSVSIDTTPKGLSAQKDWKAQTGAEMQALKQSLADSTAAQKELLARMEALRQEVQQVKAAPSTQQSSAPSKVEFNLPPPPEPPKSIQPAQAAQPSQAAGATFSNGPFDAPRVTTPAVMPARSFIPGPTVEEQAAAAAEKDKVQEDMVPNDRMGFLPAGSFSSATMISGVEAFTGGTAQSQPQPVVVRIDENAVLPNAAKYQIKGCHVLASVWGDMSSERVYGRLATLTCVDANNKLVLSEEVEGNLIDSDGKNGIRGTLQDRQGAKLARSLLAGFAQGMASAFGTAQGVVTNSVFGATQTISGGDAMASAGYKGANTAANTLAQFYLKQAEATMPVIAVDAGRKISVLFTKSKALKFETTGNYKNKPSKTIRVEREVN</sequence>
<dbReference type="Proteomes" id="UP000245081">
    <property type="component" value="Unassembled WGS sequence"/>
</dbReference>